<evidence type="ECO:0000313" key="2">
    <source>
        <dbReference type="Proteomes" id="UP001204798"/>
    </source>
</evidence>
<proteinExistence type="predicted"/>
<dbReference type="EMBL" id="JANUCP010000004">
    <property type="protein sequence ID" value="MCS3920074.1"/>
    <property type="molecule type" value="Genomic_DNA"/>
</dbReference>
<gene>
    <name evidence="1" type="ORF">M2350_002491</name>
</gene>
<organism evidence="1 2">
    <name type="scientific">Candidatus Fervidibacter sacchari</name>
    <dbReference type="NCBI Taxonomy" id="1448929"/>
    <lineage>
        <taxon>Bacteria</taxon>
        <taxon>Candidatus Fervidibacterota</taxon>
        <taxon>Candidatus Fervidibacter</taxon>
    </lineage>
</organism>
<comment type="caution">
    <text evidence="1">The sequence shown here is derived from an EMBL/GenBank/DDBJ whole genome shotgun (WGS) entry which is preliminary data.</text>
</comment>
<sequence length="84" mass="9293">MSDERARRLVSDNSNERCEKSLFQRPTKLICCGVSAEATNSLPTAAILLPADSFPAKEHGFKQVRKFAPDRLAKFTRLIGGDGR</sequence>
<accession>A0ABT2EQ54</accession>
<protein>
    <submittedName>
        <fullName evidence="1">Uncharacterized protein</fullName>
    </submittedName>
</protein>
<evidence type="ECO:0000313" key="1">
    <source>
        <dbReference type="EMBL" id="MCS3920074.1"/>
    </source>
</evidence>
<reference evidence="1 2" key="1">
    <citation type="submission" date="2022-08" db="EMBL/GenBank/DDBJ databases">
        <title>Bacterial and archaeal communities from various locations to study Microbial Dark Matter (Phase II).</title>
        <authorList>
            <person name="Stepanauskas R."/>
        </authorList>
    </citation>
    <scope>NUCLEOTIDE SEQUENCE [LARGE SCALE GENOMIC DNA]</scope>
    <source>
        <strain evidence="1 2">PD1</strain>
    </source>
</reference>
<dbReference type="Proteomes" id="UP001204798">
    <property type="component" value="Unassembled WGS sequence"/>
</dbReference>
<name>A0ABT2EQ54_9BACT</name>
<dbReference type="RefSeq" id="WP_259097454.1">
    <property type="nucleotide sequence ID" value="NZ_CP130454.1"/>
</dbReference>
<keyword evidence="2" id="KW-1185">Reference proteome</keyword>